<evidence type="ECO:0000259" key="2">
    <source>
        <dbReference type="Pfam" id="PF20415"/>
    </source>
</evidence>
<keyword evidence="4" id="KW-1185">Reference proteome</keyword>
<dbReference type="EMBL" id="KN838670">
    <property type="protein sequence ID" value="KIJ98382.1"/>
    <property type="molecule type" value="Genomic_DNA"/>
</dbReference>
<dbReference type="InterPro" id="IPR046522">
    <property type="entry name" value="DUF6699"/>
</dbReference>
<evidence type="ECO:0000313" key="3">
    <source>
        <dbReference type="EMBL" id="KIJ98382.1"/>
    </source>
</evidence>
<gene>
    <name evidence="3" type="ORF">K443DRAFT_680808</name>
</gene>
<reference evidence="3 4" key="1">
    <citation type="submission" date="2014-04" db="EMBL/GenBank/DDBJ databases">
        <authorList>
            <consortium name="DOE Joint Genome Institute"/>
            <person name="Kuo A."/>
            <person name="Kohler A."/>
            <person name="Nagy L.G."/>
            <person name="Floudas D."/>
            <person name="Copeland A."/>
            <person name="Barry K.W."/>
            <person name="Cichocki N."/>
            <person name="Veneault-Fourrey C."/>
            <person name="LaButti K."/>
            <person name="Lindquist E.A."/>
            <person name="Lipzen A."/>
            <person name="Lundell T."/>
            <person name="Morin E."/>
            <person name="Murat C."/>
            <person name="Sun H."/>
            <person name="Tunlid A."/>
            <person name="Henrissat B."/>
            <person name="Grigoriev I.V."/>
            <person name="Hibbett D.S."/>
            <person name="Martin F."/>
            <person name="Nordberg H.P."/>
            <person name="Cantor M.N."/>
            <person name="Hua S.X."/>
        </authorList>
    </citation>
    <scope>NUCLEOTIDE SEQUENCE [LARGE SCALE GENOMIC DNA]</scope>
    <source>
        <strain evidence="3 4">LaAM-08-1</strain>
    </source>
</reference>
<proteinExistence type="predicted"/>
<evidence type="ECO:0000313" key="4">
    <source>
        <dbReference type="Proteomes" id="UP000054477"/>
    </source>
</evidence>
<dbReference type="Proteomes" id="UP000054477">
    <property type="component" value="Unassembled WGS sequence"/>
</dbReference>
<dbReference type="AlphaFoldDB" id="A0A0C9XQU5"/>
<protein>
    <recommendedName>
        <fullName evidence="2">DUF6699 domain-containing protein</fullName>
    </recommendedName>
</protein>
<feature type="region of interest" description="Disordered" evidence="1">
    <location>
        <begin position="29"/>
        <end position="92"/>
    </location>
</feature>
<feature type="domain" description="DUF6699" evidence="2">
    <location>
        <begin position="179"/>
        <end position="318"/>
    </location>
</feature>
<evidence type="ECO:0000256" key="1">
    <source>
        <dbReference type="SAM" id="MobiDB-lite"/>
    </source>
</evidence>
<dbReference type="STRING" id="1095629.A0A0C9XQU5"/>
<organism evidence="3 4">
    <name type="scientific">Laccaria amethystina LaAM-08-1</name>
    <dbReference type="NCBI Taxonomy" id="1095629"/>
    <lineage>
        <taxon>Eukaryota</taxon>
        <taxon>Fungi</taxon>
        <taxon>Dikarya</taxon>
        <taxon>Basidiomycota</taxon>
        <taxon>Agaricomycotina</taxon>
        <taxon>Agaricomycetes</taxon>
        <taxon>Agaricomycetidae</taxon>
        <taxon>Agaricales</taxon>
        <taxon>Agaricineae</taxon>
        <taxon>Hydnangiaceae</taxon>
        <taxon>Laccaria</taxon>
    </lineage>
</organism>
<dbReference type="HOGENOM" id="CLU_066470_0_0_1"/>
<accession>A0A0C9XQU5</accession>
<reference evidence="4" key="2">
    <citation type="submission" date="2015-01" db="EMBL/GenBank/DDBJ databases">
        <title>Evolutionary Origins and Diversification of the Mycorrhizal Mutualists.</title>
        <authorList>
            <consortium name="DOE Joint Genome Institute"/>
            <consortium name="Mycorrhizal Genomics Consortium"/>
            <person name="Kohler A."/>
            <person name="Kuo A."/>
            <person name="Nagy L.G."/>
            <person name="Floudas D."/>
            <person name="Copeland A."/>
            <person name="Barry K.W."/>
            <person name="Cichocki N."/>
            <person name="Veneault-Fourrey C."/>
            <person name="LaButti K."/>
            <person name="Lindquist E.A."/>
            <person name="Lipzen A."/>
            <person name="Lundell T."/>
            <person name="Morin E."/>
            <person name="Murat C."/>
            <person name="Riley R."/>
            <person name="Ohm R."/>
            <person name="Sun H."/>
            <person name="Tunlid A."/>
            <person name="Henrissat B."/>
            <person name="Grigoriev I.V."/>
            <person name="Hibbett D.S."/>
            <person name="Martin F."/>
        </authorList>
    </citation>
    <scope>NUCLEOTIDE SEQUENCE [LARGE SCALE GENOMIC DNA]</scope>
    <source>
        <strain evidence="4">LaAM-08-1</strain>
    </source>
</reference>
<sequence>MSAPYVYTPHPSYQPTPYTNNYAQSSPFIPDANLYPPSPYSNPSSLPASPHHGPSALPNPNPVSSPFQVNFPGNDPFGSPGSPWNTPYRSRRPSWHGTMDNVGVNPGWLSAPPIGHQRTRSFGDNVAFPGFNQQPPVGQGSFWPASPSSPYYPLYPAISSPRLQIHPYLNGESPRGDLIFDLSLPTFSPIRYMGPGQSAMLSADELNQPATHPPITRLQILCDHIPQWPINLEYNVPSIGAPPPITVYDIMLAVWQNLHVGISHLDWAKLSMSEETQVARAYTKRCRSAASQEMMVRAQGVKKVDFLLERVWFKGLLRMGESYEQMRLVVA</sequence>
<dbReference type="Pfam" id="PF20415">
    <property type="entry name" value="DUF6699"/>
    <property type="match status" value="1"/>
</dbReference>
<feature type="compositionally biased region" description="Low complexity" evidence="1">
    <location>
        <begin position="41"/>
        <end position="50"/>
    </location>
</feature>
<dbReference type="OrthoDB" id="3251728at2759"/>
<name>A0A0C9XQU5_9AGAR</name>